<comment type="caution">
    <text evidence="3">The sequence shown here is derived from an EMBL/GenBank/DDBJ whole genome shotgun (WGS) entry which is preliminary data.</text>
</comment>
<dbReference type="InterPro" id="IPR025420">
    <property type="entry name" value="DUF4143"/>
</dbReference>
<name>A0A923NJS1_9FIRM</name>
<keyword evidence="3" id="KW-0067">ATP-binding</keyword>
<dbReference type="PANTHER" id="PTHR33295:SF7">
    <property type="entry name" value="ATPASE"/>
    <property type="match status" value="1"/>
</dbReference>
<keyword evidence="3" id="KW-0547">Nucleotide-binding</keyword>
<feature type="domain" description="DUF4143" evidence="2">
    <location>
        <begin position="225"/>
        <end position="385"/>
    </location>
</feature>
<dbReference type="Gene3D" id="3.40.50.300">
    <property type="entry name" value="P-loop containing nucleotide triphosphate hydrolases"/>
    <property type="match status" value="1"/>
</dbReference>
<organism evidence="3 4">
    <name type="scientific">Zhenpiania hominis</name>
    <dbReference type="NCBI Taxonomy" id="2763644"/>
    <lineage>
        <taxon>Bacteria</taxon>
        <taxon>Bacillati</taxon>
        <taxon>Bacillota</taxon>
        <taxon>Clostridia</taxon>
        <taxon>Peptostreptococcales</taxon>
        <taxon>Anaerovoracaceae</taxon>
        <taxon>Zhenpiania</taxon>
    </lineage>
</organism>
<dbReference type="SUPFAM" id="SSF52540">
    <property type="entry name" value="P-loop containing nucleoside triphosphate hydrolases"/>
    <property type="match status" value="1"/>
</dbReference>
<evidence type="ECO:0000259" key="1">
    <source>
        <dbReference type="Pfam" id="PF13173"/>
    </source>
</evidence>
<dbReference type="Pfam" id="PF13635">
    <property type="entry name" value="DUF4143"/>
    <property type="match status" value="1"/>
</dbReference>
<evidence type="ECO:0000313" key="3">
    <source>
        <dbReference type="EMBL" id="MBC6680386.1"/>
    </source>
</evidence>
<feature type="domain" description="AAA" evidence="1">
    <location>
        <begin position="18"/>
        <end position="154"/>
    </location>
</feature>
<evidence type="ECO:0000313" key="4">
    <source>
        <dbReference type="Proteomes" id="UP000602647"/>
    </source>
</evidence>
<proteinExistence type="predicted"/>
<keyword evidence="4" id="KW-1185">Reference proteome</keyword>
<accession>A0A923NJS1</accession>
<dbReference type="EMBL" id="JACRYT010000012">
    <property type="protein sequence ID" value="MBC6680386.1"/>
    <property type="molecule type" value="Genomic_DNA"/>
</dbReference>
<sequence>MERDIMRRLVDWKDSDDRKPMLLTGVRQCGKTYLCKEFGSRYFEDVAYFYFEGNKGLASVFEYDFNVDRILDELGNIIQGKKIIPGKTLVIFDEIQACPSAITSLKYFCENKRELHILCAGSLLGVAIKREQISFPVGKVERLQMYPLSFSEFLRADGQEALYEGVRNYRLDRSLPELYTNRLEQALKYYYIVGGMPEVAAKWVETHNITEVERLQDNILQDYSSDFAKHAPKTDIPKLSWIWESIPKQLAKDNHKFIFSHVKKGKRSSELEDALEWLVDAGLVYKLELVSQPELPLSFCADASFFKVYLSDVGLLRRKSGVSYKTIMENTEMYRNFKGAFTENFVLTELLNQRIHPYFWRSGNTAELDFLFEYEDEIVPVEAKAELNTRAKSYRQYCRTYHPKYGFKFSMRNTGVHEVEGTKTYSIPLYLIWRLKDFLKEPDTM</sequence>
<evidence type="ECO:0000259" key="2">
    <source>
        <dbReference type="Pfam" id="PF13635"/>
    </source>
</evidence>
<protein>
    <submittedName>
        <fullName evidence="3">ATP-binding protein</fullName>
    </submittedName>
</protein>
<dbReference type="InterPro" id="IPR041682">
    <property type="entry name" value="AAA_14"/>
</dbReference>
<reference evidence="3" key="1">
    <citation type="submission" date="2020-08" db="EMBL/GenBank/DDBJ databases">
        <title>Genome public.</title>
        <authorList>
            <person name="Liu C."/>
            <person name="Sun Q."/>
        </authorList>
    </citation>
    <scope>NUCLEOTIDE SEQUENCE</scope>
    <source>
        <strain evidence="3">BX12</strain>
    </source>
</reference>
<dbReference type="PANTHER" id="PTHR33295">
    <property type="entry name" value="ATPASE"/>
    <property type="match status" value="1"/>
</dbReference>
<dbReference type="Pfam" id="PF13173">
    <property type="entry name" value="AAA_14"/>
    <property type="match status" value="1"/>
</dbReference>
<dbReference type="GO" id="GO:0005524">
    <property type="term" value="F:ATP binding"/>
    <property type="evidence" value="ECO:0007669"/>
    <property type="project" value="UniProtKB-KW"/>
</dbReference>
<dbReference type="AlphaFoldDB" id="A0A923NJS1"/>
<gene>
    <name evidence="3" type="ORF">H9L42_11210</name>
</gene>
<dbReference type="Proteomes" id="UP000602647">
    <property type="component" value="Unassembled WGS sequence"/>
</dbReference>
<dbReference type="InterPro" id="IPR027417">
    <property type="entry name" value="P-loop_NTPase"/>
</dbReference>